<comment type="caution">
    <text evidence="1">The sequence shown here is derived from an EMBL/GenBank/DDBJ whole genome shotgun (WGS) entry which is preliminary data.</text>
</comment>
<name>A0ABR2LSH5_9ASPA</name>
<dbReference type="SUPFAM" id="SSF52540">
    <property type="entry name" value="P-loop containing nucleoside triphosphate hydrolases"/>
    <property type="match status" value="1"/>
</dbReference>
<dbReference type="EMBL" id="JBBWWR010000015">
    <property type="protein sequence ID" value="KAK8949860.1"/>
    <property type="molecule type" value="Genomic_DNA"/>
</dbReference>
<evidence type="ECO:0000313" key="1">
    <source>
        <dbReference type="EMBL" id="KAK8949860.1"/>
    </source>
</evidence>
<proteinExistence type="predicted"/>
<sequence length="99" mass="11343">MWIKSTGSYPALSLNKLSQFFEIPAKYLEFAKLLNCESDLVLYCRQNFLEQFEFIDKEVINKSRIGWILGPPGTGKSSAAFAFITTLDKEEWVDLAELQ</sequence>
<evidence type="ECO:0000313" key="2">
    <source>
        <dbReference type="Proteomes" id="UP001412067"/>
    </source>
</evidence>
<organism evidence="1 2">
    <name type="scientific">Platanthera guangdongensis</name>
    <dbReference type="NCBI Taxonomy" id="2320717"/>
    <lineage>
        <taxon>Eukaryota</taxon>
        <taxon>Viridiplantae</taxon>
        <taxon>Streptophyta</taxon>
        <taxon>Embryophyta</taxon>
        <taxon>Tracheophyta</taxon>
        <taxon>Spermatophyta</taxon>
        <taxon>Magnoliopsida</taxon>
        <taxon>Liliopsida</taxon>
        <taxon>Asparagales</taxon>
        <taxon>Orchidaceae</taxon>
        <taxon>Orchidoideae</taxon>
        <taxon>Orchideae</taxon>
        <taxon>Orchidinae</taxon>
        <taxon>Platanthera</taxon>
    </lineage>
</organism>
<protein>
    <submittedName>
        <fullName evidence="1">Uncharacterized protein</fullName>
    </submittedName>
</protein>
<accession>A0ABR2LSH5</accession>
<dbReference type="InterPro" id="IPR027417">
    <property type="entry name" value="P-loop_NTPase"/>
</dbReference>
<dbReference type="Proteomes" id="UP001412067">
    <property type="component" value="Unassembled WGS sequence"/>
</dbReference>
<reference evidence="1 2" key="1">
    <citation type="journal article" date="2022" name="Nat. Plants">
        <title>Genomes of leafy and leafless Platanthera orchids illuminate the evolution of mycoheterotrophy.</title>
        <authorList>
            <person name="Li M.H."/>
            <person name="Liu K.W."/>
            <person name="Li Z."/>
            <person name="Lu H.C."/>
            <person name="Ye Q.L."/>
            <person name="Zhang D."/>
            <person name="Wang J.Y."/>
            <person name="Li Y.F."/>
            <person name="Zhong Z.M."/>
            <person name="Liu X."/>
            <person name="Yu X."/>
            <person name="Liu D.K."/>
            <person name="Tu X.D."/>
            <person name="Liu B."/>
            <person name="Hao Y."/>
            <person name="Liao X.Y."/>
            <person name="Jiang Y.T."/>
            <person name="Sun W.H."/>
            <person name="Chen J."/>
            <person name="Chen Y.Q."/>
            <person name="Ai Y."/>
            <person name="Zhai J.W."/>
            <person name="Wu S.S."/>
            <person name="Zhou Z."/>
            <person name="Hsiao Y.Y."/>
            <person name="Wu W.L."/>
            <person name="Chen Y.Y."/>
            <person name="Lin Y.F."/>
            <person name="Hsu J.L."/>
            <person name="Li C.Y."/>
            <person name="Wang Z.W."/>
            <person name="Zhao X."/>
            <person name="Zhong W.Y."/>
            <person name="Ma X.K."/>
            <person name="Ma L."/>
            <person name="Huang J."/>
            <person name="Chen G.Z."/>
            <person name="Huang M.Z."/>
            <person name="Huang L."/>
            <person name="Peng D.H."/>
            <person name="Luo Y.B."/>
            <person name="Zou S.Q."/>
            <person name="Chen S.P."/>
            <person name="Lan S."/>
            <person name="Tsai W.C."/>
            <person name="Van de Peer Y."/>
            <person name="Liu Z.J."/>
        </authorList>
    </citation>
    <scope>NUCLEOTIDE SEQUENCE [LARGE SCALE GENOMIC DNA]</scope>
    <source>
        <strain evidence="1">Lor288</strain>
    </source>
</reference>
<gene>
    <name evidence="1" type="ORF">KSP40_PGU010602</name>
</gene>
<keyword evidence="2" id="KW-1185">Reference proteome</keyword>